<evidence type="ECO:0000313" key="2">
    <source>
        <dbReference type="Proteomes" id="UP000296822"/>
    </source>
</evidence>
<organism evidence="1 2">
    <name type="scientific">Natronorubrum bangense</name>
    <dbReference type="NCBI Taxonomy" id="61858"/>
    <lineage>
        <taxon>Archaea</taxon>
        <taxon>Methanobacteriati</taxon>
        <taxon>Methanobacteriota</taxon>
        <taxon>Stenosarchaea group</taxon>
        <taxon>Halobacteria</taxon>
        <taxon>Halobacteriales</taxon>
        <taxon>Natrialbaceae</taxon>
        <taxon>Natronorubrum</taxon>
    </lineage>
</organism>
<dbReference type="InterPro" id="IPR006311">
    <property type="entry name" value="TAT_signal"/>
</dbReference>
<geneLocation type="plasmid" evidence="1">
    <name>unnamed1</name>
</geneLocation>
<evidence type="ECO:0000313" key="1">
    <source>
        <dbReference type="EMBL" id="QCC56304.1"/>
    </source>
</evidence>
<dbReference type="EMBL" id="CP031306">
    <property type="protein sequence ID" value="QCC56304.1"/>
    <property type="molecule type" value="Genomic_DNA"/>
</dbReference>
<dbReference type="PROSITE" id="PS51318">
    <property type="entry name" value="TAT"/>
    <property type="match status" value="1"/>
</dbReference>
<proteinExistence type="predicted"/>
<dbReference type="RefSeq" id="WP_006065826.1">
    <property type="nucleotide sequence ID" value="NZ_CP031306.1"/>
</dbReference>
<sequence>MVPDLQSLSRRQLLAGAVGSAGLGGGAFVATALTRPTALPNVLVDWTINYYPTPPSPSSLWQPTVTEAHAREAVELLAETEQEAFDRWDDLDSDDRLVIGSGGWLSTAEESLEDGDYEDALSEARYGMQVAGEDLGAARAERGEEDLEAVHSTLSLLVDALERPTSPAV</sequence>
<gene>
    <name evidence="1" type="ORF">DV706_17285</name>
</gene>
<accession>A0A4D6HQH6</accession>
<dbReference type="Proteomes" id="UP000296822">
    <property type="component" value="Plasmid unnamed1"/>
</dbReference>
<dbReference type="AlphaFoldDB" id="A0A4D6HQH6"/>
<keyword evidence="1" id="KW-0614">Plasmid</keyword>
<dbReference type="GeneID" id="39853031"/>
<protein>
    <submittedName>
        <fullName evidence="1">Uncharacterized protein</fullName>
    </submittedName>
</protein>
<reference evidence="1 2" key="1">
    <citation type="journal article" date="2019" name="Nat. Commun.">
        <title>A new type of DNA phosphorothioation-based antiviral system in archaea.</title>
        <authorList>
            <person name="Xiong L."/>
            <person name="Liu S."/>
            <person name="Chen S."/>
            <person name="Xiao Y."/>
            <person name="Zhu B."/>
            <person name="Gao Y."/>
            <person name="Zhang Y."/>
            <person name="Chen B."/>
            <person name="Luo J."/>
            <person name="Deng Z."/>
            <person name="Chen X."/>
            <person name="Wang L."/>
            <person name="Chen S."/>
        </authorList>
    </citation>
    <scope>NUCLEOTIDE SEQUENCE [LARGE SCALE GENOMIC DNA]</scope>
    <source>
        <strain evidence="1 2">JCM 10635</strain>
        <plasmid evidence="1 2">unnamed1</plasmid>
    </source>
</reference>
<dbReference type="KEGG" id="nbg:DV706_17285"/>
<name>A0A4D6HQH6_9EURY</name>